<dbReference type="PANTHER" id="PTHR41282:SF1">
    <property type="entry name" value="CONSERVED TRANSMEMBRANE PROTEIN-RELATED"/>
    <property type="match status" value="1"/>
</dbReference>
<feature type="transmembrane region" description="Helical" evidence="1">
    <location>
        <begin position="237"/>
        <end position="259"/>
    </location>
</feature>
<dbReference type="InterPro" id="IPR010539">
    <property type="entry name" value="BaxI_1-like"/>
</dbReference>
<feature type="transmembrane region" description="Helical" evidence="1">
    <location>
        <begin position="195"/>
        <end position="216"/>
    </location>
</feature>
<protein>
    <submittedName>
        <fullName evidence="2">Membrane protein, YccA/Bax inhibitor family</fullName>
    </submittedName>
</protein>
<keyword evidence="1" id="KW-0812">Transmembrane</keyword>
<feature type="transmembrane region" description="Helical" evidence="1">
    <location>
        <begin position="75"/>
        <end position="93"/>
    </location>
</feature>
<accession>A0ABT1JJP1</accession>
<gene>
    <name evidence="2" type="ORF">G443_002641</name>
</gene>
<keyword evidence="3" id="KW-1185">Reference proteome</keyword>
<evidence type="ECO:0000256" key="1">
    <source>
        <dbReference type="SAM" id="Phobius"/>
    </source>
</evidence>
<feature type="transmembrane region" description="Helical" evidence="1">
    <location>
        <begin position="162"/>
        <end position="183"/>
    </location>
</feature>
<sequence>MRTSSNPAFRNLPASGGYANFDSAGFGQPGYAGQQTTQSADDRPITVDDVVIKTGITLGVLVVAAVFSAMSGIPALTFVGLIGGLILGLVNAFKREPSKVLVLAYAGFEGLFLGGLSAMVASFFPDTAGYGIVAQAVMGTIGVFAGMLVVYKTGAIRVTPKLTRWVTGALIGVGVLMLANLVGNLFGADMGLRSGGTLAIIFSLVCIGIAAFVFLLDFKAADDLIQAGAPAKYGWQIAFGLTMTLVWLYIEILRLLTYLQGE</sequence>
<reference evidence="2 3" key="1">
    <citation type="submission" date="2022-06" db="EMBL/GenBank/DDBJ databases">
        <title>Genomic Encyclopedia of Type Strains, Phase I: the one thousand microbial genomes (KMG-I) project.</title>
        <authorList>
            <person name="Kyrpides N."/>
        </authorList>
    </citation>
    <scope>NUCLEOTIDE SEQUENCE [LARGE SCALE GENOMIC DNA]</scope>
    <source>
        <strain evidence="2 3">DSM 43889</strain>
    </source>
</reference>
<dbReference type="PIRSF" id="PIRSF009160">
    <property type="entry name" value="UCP009160"/>
    <property type="match status" value="1"/>
</dbReference>
<evidence type="ECO:0000313" key="3">
    <source>
        <dbReference type="Proteomes" id="UP000791080"/>
    </source>
</evidence>
<feature type="transmembrane region" description="Helical" evidence="1">
    <location>
        <begin position="100"/>
        <end position="124"/>
    </location>
</feature>
<dbReference type="Pfam" id="PF12811">
    <property type="entry name" value="BaxI_1"/>
    <property type="match status" value="1"/>
</dbReference>
<name>A0ABT1JJP1_ACTCY</name>
<proteinExistence type="predicted"/>
<comment type="caution">
    <text evidence="2">The sequence shown here is derived from an EMBL/GenBank/DDBJ whole genome shotgun (WGS) entry which is preliminary data.</text>
</comment>
<dbReference type="EMBL" id="AUBJ02000001">
    <property type="protein sequence ID" value="MCP2332371.1"/>
    <property type="molecule type" value="Genomic_DNA"/>
</dbReference>
<organism evidence="2 3">
    <name type="scientific">Actinoalloteichus caeruleus DSM 43889</name>
    <dbReference type="NCBI Taxonomy" id="1120930"/>
    <lineage>
        <taxon>Bacteria</taxon>
        <taxon>Bacillati</taxon>
        <taxon>Actinomycetota</taxon>
        <taxon>Actinomycetes</taxon>
        <taxon>Pseudonocardiales</taxon>
        <taxon>Pseudonocardiaceae</taxon>
        <taxon>Actinoalloteichus</taxon>
        <taxon>Actinoalloteichus cyanogriseus</taxon>
    </lineage>
</organism>
<keyword evidence="1" id="KW-0472">Membrane</keyword>
<dbReference type="Proteomes" id="UP000791080">
    <property type="component" value="Unassembled WGS sequence"/>
</dbReference>
<feature type="transmembrane region" description="Helical" evidence="1">
    <location>
        <begin position="130"/>
        <end position="150"/>
    </location>
</feature>
<dbReference type="RefSeq" id="WP_026417370.1">
    <property type="nucleotide sequence ID" value="NZ_AUBJ02000001.1"/>
</dbReference>
<keyword evidence="1" id="KW-1133">Transmembrane helix</keyword>
<evidence type="ECO:0000313" key="2">
    <source>
        <dbReference type="EMBL" id="MCP2332371.1"/>
    </source>
</evidence>
<dbReference type="PANTHER" id="PTHR41282">
    <property type="entry name" value="CONSERVED TRANSMEMBRANE PROTEIN-RELATED"/>
    <property type="match status" value="1"/>
</dbReference>
<feature type="transmembrane region" description="Helical" evidence="1">
    <location>
        <begin position="50"/>
        <end position="69"/>
    </location>
</feature>